<dbReference type="NCBIfam" id="TIGR01760">
    <property type="entry name" value="tape_meas_TP901"/>
    <property type="match status" value="1"/>
</dbReference>
<keyword evidence="1" id="KW-1188">Viral release from host cell</keyword>
<evidence type="ECO:0000259" key="3">
    <source>
        <dbReference type="Pfam" id="PF10145"/>
    </source>
</evidence>
<name>A0A157QPQ4_9BORD</name>
<sequence length="964" mass="100490">MDKTMQLRVIAAMQDRLSGPLNKVRGSAGPAARGVAELRDKLKALSAAQRDVGRFGDLTRDLQSTRTQLAAAQQRVAALAQQMRAVEAPTRDMQREFNGAVRAAQQLKAQAGGQAIELQRLRSSLSGAGISTANLVQHERELRQSIATTNQALDRQTARLKATAMQQERMARARQALDRGRNVAMGAAAAGAGGLGAGFTLAQPLKAIVNAFAPAEDAATQLRVSLMGAGGTVGEDFQRIADLATRLGDRLPGTTADFQNMMTMLRRQGMSSASILGGLGEATAYLGVQLKMPATAAAEFAAKMQDATRTTEADMMGLMDVIQRTFYIGVDSGNMLQGFTKLSPVLGIIKKEGLEASKMLAPLLVMMDQTGMAGESAGNALRKVFQSGLDTKKLSDANDALKAAGKGFSLDFSDGKGEFGGLDNLFAQLDKLNQLNSMQRTTVLKKLFGDDAETLQVVATLMSKGMAGYQEVVGKMNNQADLQTRVNEQLNTLQNVAEAAQGSFTNALAEVGATVAPQLKDLLNALGDVASGVGAWVRENPAVARAAVLVVAGVAALATVFGTLALAIGAVLGPLAFSRFLLTAVGVRVPVAGRALGMLGTALRAVGTAAMWMGRAMLANPILLGVAAIAGAAYLIYTYWGPITAFFGALWQRVRAAFDAAMGWIRSLLASSDPLAMLGAAWRGLARFYADLWAGIWAGIRAALDGIGALLQGWSPLTALSAAWRAVAGFIADTWASISTAAAGGIGSITAALANWSPLGVLYQAFTSALSALGIDMPARFSELGGMLMQGLINGVTNMAGAVQATISNMGGEVVTWFKDKLGIRSPSRVMMEMGGYVSEGAAVGIARRQPAAIQAAQALAMSVTMGATPTPVPAALAASGALGGPSPAIGQPDTGAPRFDTRQPVRAVPPAAPSITIQGDTITLHLTVQGGNPQDIARAVQDALRQRDIEKSARVRSTLRDND</sequence>
<feature type="transmembrane region" description="Helical" evidence="2">
    <location>
        <begin position="591"/>
        <end position="610"/>
    </location>
</feature>
<evidence type="ECO:0000313" key="5">
    <source>
        <dbReference type="Proteomes" id="UP000077037"/>
    </source>
</evidence>
<dbReference type="OrthoDB" id="8019720at2"/>
<dbReference type="PANTHER" id="PTHR37813:SF1">
    <property type="entry name" value="FELS-2 PROPHAGE PROTEIN"/>
    <property type="match status" value="1"/>
</dbReference>
<evidence type="ECO:0000256" key="1">
    <source>
        <dbReference type="ARBA" id="ARBA00022612"/>
    </source>
</evidence>
<feature type="transmembrane region" description="Helical" evidence="2">
    <location>
        <begin position="622"/>
        <end position="640"/>
    </location>
</feature>
<keyword evidence="2" id="KW-0472">Membrane</keyword>
<dbReference type="Pfam" id="PF10145">
    <property type="entry name" value="PhageMin_Tail"/>
    <property type="match status" value="1"/>
</dbReference>
<dbReference type="InterPro" id="IPR010090">
    <property type="entry name" value="Phage_tape_meas"/>
</dbReference>
<reference evidence="4 5" key="1">
    <citation type="submission" date="2016-03" db="EMBL/GenBank/DDBJ databases">
        <authorList>
            <consortium name="Pathogen Informatics"/>
        </authorList>
    </citation>
    <scope>NUCLEOTIDE SEQUENCE [LARGE SCALE GENOMIC DNA]</scope>
    <source>
        <strain evidence="4 5">NCTC13364</strain>
    </source>
</reference>
<dbReference type="Proteomes" id="UP000077037">
    <property type="component" value="Unassembled WGS sequence"/>
</dbReference>
<gene>
    <name evidence="4" type="ORF">SAMEA1982600_03822</name>
</gene>
<dbReference type="EMBL" id="FKBS01000025">
    <property type="protein sequence ID" value="SAI47534.1"/>
    <property type="molecule type" value="Genomic_DNA"/>
</dbReference>
<keyword evidence="2" id="KW-0812">Transmembrane</keyword>
<protein>
    <submittedName>
        <fullName evidence="4">Phage tail protein</fullName>
    </submittedName>
</protein>
<dbReference type="RefSeq" id="WP_066417182.1">
    <property type="nucleotide sequence ID" value="NZ_FKBS01000025.1"/>
</dbReference>
<feature type="transmembrane region" description="Helical" evidence="2">
    <location>
        <begin position="546"/>
        <end position="571"/>
    </location>
</feature>
<keyword evidence="2" id="KW-1133">Transmembrane helix</keyword>
<dbReference type="PANTHER" id="PTHR37813">
    <property type="entry name" value="FELS-2 PROPHAGE PROTEIN"/>
    <property type="match status" value="1"/>
</dbReference>
<accession>A0A157QPQ4</accession>
<organism evidence="4 5">
    <name type="scientific">Bordetella ansorpii</name>
    <dbReference type="NCBI Taxonomy" id="288768"/>
    <lineage>
        <taxon>Bacteria</taxon>
        <taxon>Pseudomonadati</taxon>
        <taxon>Pseudomonadota</taxon>
        <taxon>Betaproteobacteria</taxon>
        <taxon>Burkholderiales</taxon>
        <taxon>Alcaligenaceae</taxon>
        <taxon>Bordetella</taxon>
    </lineage>
</organism>
<evidence type="ECO:0000313" key="4">
    <source>
        <dbReference type="EMBL" id="SAI47534.1"/>
    </source>
</evidence>
<evidence type="ECO:0000256" key="2">
    <source>
        <dbReference type="SAM" id="Phobius"/>
    </source>
</evidence>
<dbReference type="AlphaFoldDB" id="A0A157QPQ4"/>
<feature type="domain" description="Phage tail tape measure protein" evidence="3">
    <location>
        <begin position="242"/>
        <end position="449"/>
    </location>
</feature>
<proteinExistence type="predicted"/>